<evidence type="ECO:0000259" key="1">
    <source>
        <dbReference type="PROSITE" id="PS51677"/>
    </source>
</evidence>
<dbReference type="InterPro" id="IPR011330">
    <property type="entry name" value="Glyco_hydro/deAcase_b/a-brl"/>
</dbReference>
<protein>
    <submittedName>
        <fullName evidence="2">Polysaccharide deacetylase family protein</fullName>
    </submittedName>
</protein>
<feature type="domain" description="NodB homology" evidence="1">
    <location>
        <begin position="119"/>
        <end position="314"/>
    </location>
</feature>
<dbReference type="InterPro" id="IPR050248">
    <property type="entry name" value="Polysacc_deacetylase_ArnD"/>
</dbReference>
<sequence length="328" mass="36146">MSKAKEAIIRTDSNGATIRDGEESFRSGRGEHRMGSMIRITGVLVTMFLSGSSLIGCSTPELHKGKDPKSVSIKTLQLSPNGTEKTSTASTATYVEDEIVETQHFYTGPPHFSSSGSGKIAYLTFDDGPSESTSKILHILKRFGVTATFFVVGADTSEGRALYKQIVAEGHALGNHTYSHDYNRIYKSPEAFMKDVRRLDQLLEETVGYRPDILRFPGGSNNHLSWKPGGRGIMSKVASVAKKEGYQYFDWNVSSTDAAAPVQDREMIIDSVLSASRGKKSIIVLMHDNTYKTTTLEALPIVIKKLQAAGFHFEKLKKSSFTFQFLEP</sequence>
<gene>
    <name evidence="2" type="ORF">GC098_10205</name>
</gene>
<organism evidence="2 3">
    <name type="scientific">Paenibacillus phytorum</name>
    <dbReference type="NCBI Taxonomy" id="2654977"/>
    <lineage>
        <taxon>Bacteria</taxon>
        <taxon>Bacillati</taxon>
        <taxon>Bacillota</taxon>
        <taxon>Bacilli</taxon>
        <taxon>Bacillales</taxon>
        <taxon>Paenibacillaceae</taxon>
        <taxon>Paenibacillus</taxon>
    </lineage>
</organism>
<name>A0ABX1XTD1_9BACL</name>
<dbReference type="Gene3D" id="3.20.20.370">
    <property type="entry name" value="Glycoside hydrolase/deacetylase"/>
    <property type="match status" value="1"/>
</dbReference>
<proteinExistence type="predicted"/>
<dbReference type="Proteomes" id="UP000616779">
    <property type="component" value="Unassembled WGS sequence"/>
</dbReference>
<comment type="caution">
    <text evidence="2">The sequence shown here is derived from an EMBL/GenBank/DDBJ whole genome shotgun (WGS) entry which is preliminary data.</text>
</comment>
<keyword evidence="3" id="KW-1185">Reference proteome</keyword>
<dbReference type="PROSITE" id="PS51677">
    <property type="entry name" value="NODB"/>
    <property type="match status" value="1"/>
</dbReference>
<dbReference type="PANTHER" id="PTHR10587">
    <property type="entry name" value="GLYCOSYL TRANSFERASE-RELATED"/>
    <property type="match status" value="1"/>
</dbReference>
<accession>A0ABX1XTD1</accession>
<dbReference type="Pfam" id="PF01522">
    <property type="entry name" value="Polysacc_deac_1"/>
    <property type="match status" value="1"/>
</dbReference>
<reference evidence="2 3" key="1">
    <citation type="submission" date="2019-10" db="EMBL/GenBank/DDBJ databases">
        <title>Description of Paenibacillus terrestris sp. nov.</title>
        <authorList>
            <person name="Carlier A."/>
            <person name="Qi S."/>
        </authorList>
    </citation>
    <scope>NUCLEOTIDE SEQUENCE [LARGE SCALE GENOMIC DNA]</scope>
    <source>
        <strain evidence="2 3">LMG 31458</strain>
    </source>
</reference>
<dbReference type="InterPro" id="IPR002509">
    <property type="entry name" value="NODB_dom"/>
</dbReference>
<dbReference type="SUPFAM" id="SSF88713">
    <property type="entry name" value="Glycoside hydrolase/deacetylase"/>
    <property type="match status" value="1"/>
</dbReference>
<evidence type="ECO:0000313" key="2">
    <source>
        <dbReference type="EMBL" id="NOU71787.1"/>
    </source>
</evidence>
<dbReference type="CDD" id="cd10944">
    <property type="entry name" value="CE4_SmPgdA_like"/>
    <property type="match status" value="1"/>
</dbReference>
<evidence type="ECO:0000313" key="3">
    <source>
        <dbReference type="Proteomes" id="UP000616779"/>
    </source>
</evidence>
<dbReference type="EMBL" id="WHOA01000079">
    <property type="protein sequence ID" value="NOU71787.1"/>
    <property type="molecule type" value="Genomic_DNA"/>
</dbReference>
<dbReference type="PANTHER" id="PTHR10587:SF125">
    <property type="entry name" value="POLYSACCHARIDE DEACETYLASE YHEN-RELATED"/>
    <property type="match status" value="1"/>
</dbReference>